<evidence type="ECO:0000313" key="2">
    <source>
        <dbReference type="Proteomes" id="UP000501690"/>
    </source>
</evidence>
<organism evidence="1 2">
    <name type="scientific">Vigna unguiculata</name>
    <name type="common">Cowpea</name>
    <dbReference type="NCBI Taxonomy" id="3917"/>
    <lineage>
        <taxon>Eukaryota</taxon>
        <taxon>Viridiplantae</taxon>
        <taxon>Streptophyta</taxon>
        <taxon>Embryophyta</taxon>
        <taxon>Tracheophyta</taxon>
        <taxon>Spermatophyta</taxon>
        <taxon>Magnoliopsida</taxon>
        <taxon>eudicotyledons</taxon>
        <taxon>Gunneridae</taxon>
        <taxon>Pentapetalae</taxon>
        <taxon>rosids</taxon>
        <taxon>fabids</taxon>
        <taxon>Fabales</taxon>
        <taxon>Fabaceae</taxon>
        <taxon>Papilionoideae</taxon>
        <taxon>50 kb inversion clade</taxon>
        <taxon>NPAAA clade</taxon>
        <taxon>indigoferoid/millettioid clade</taxon>
        <taxon>Phaseoleae</taxon>
        <taxon>Vigna</taxon>
    </lineage>
</organism>
<reference evidence="1 2" key="1">
    <citation type="submission" date="2019-04" db="EMBL/GenBank/DDBJ databases">
        <title>An improved genome assembly and genetic linkage map for asparagus bean, Vigna unguiculata ssp. sesquipedialis.</title>
        <authorList>
            <person name="Xia Q."/>
            <person name="Zhang R."/>
            <person name="Dong Y."/>
        </authorList>
    </citation>
    <scope>NUCLEOTIDE SEQUENCE [LARGE SCALE GENOMIC DNA]</scope>
    <source>
        <tissue evidence="1">Leaf</tissue>
    </source>
</reference>
<keyword evidence="2" id="KW-1185">Reference proteome</keyword>
<gene>
    <name evidence="1" type="ORF">DEO72_LG4g680</name>
</gene>
<proteinExistence type="predicted"/>
<dbReference type="EMBL" id="CP039348">
    <property type="protein sequence ID" value="QCD89734.1"/>
    <property type="molecule type" value="Genomic_DNA"/>
</dbReference>
<protein>
    <submittedName>
        <fullName evidence="1">Uncharacterized protein</fullName>
    </submittedName>
</protein>
<sequence length="168" mass="17129">MHDGAAPPTSSPAMLTTWCCGCRGCRGLNGAAGTSLAGADVNEDGGVATAAVVDRGTALMLLFADADLQWRAAGGARMMVAGAEVRCCSGGSCADAMVAGAEARCCSGVEALRRRWSRWRWHVAVAAAVRTKRCGSVDGGCRDWCVAGNDGSWWSETVAATVEVDGGG</sequence>
<dbReference type="AlphaFoldDB" id="A0A4D6LNY5"/>
<accession>A0A4D6LNY5</accession>
<evidence type="ECO:0000313" key="1">
    <source>
        <dbReference type="EMBL" id="QCD89734.1"/>
    </source>
</evidence>
<name>A0A4D6LNY5_VIGUN</name>
<dbReference type="Proteomes" id="UP000501690">
    <property type="component" value="Linkage Group LG4"/>
</dbReference>